<reference key="2">
    <citation type="submission" date="2011-05" db="EMBL/GenBank/DDBJ databases">
        <title>The Genome Sequence of Magnaporthe oryzae 70-15.</title>
        <authorList>
            <consortium name="The Broad Institute Genome Sequencing Platform"/>
            <person name="Ma L.-J."/>
            <person name="Dead R."/>
            <person name="Young S.K."/>
            <person name="Zeng Q."/>
            <person name="Gargeya S."/>
            <person name="Fitzgerald M."/>
            <person name="Haas B."/>
            <person name="Abouelleil A."/>
            <person name="Alvarado L."/>
            <person name="Arachchi H.M."/>
            <person name="Berlin A."/>
            <person name="Brown A."/>
            <person name="Chapman S.B."/>
            <person name="Chen Z."/>
            <person name="Dunbar C."/>
            <person name="Freedman E."/>
            <person name="Gearin G."/>
            <person name="Gellesch M."/>
            <person name="Goldberg J."/>
            <person name="Griggs A."/>
            <person name="Gujja S."/>
            <person name="Heiman D."/>
            <person name="Howarth C."/>
            <person name="Larson L."/>
            <person name="Lui A."/>
            <person name="MacDonald P.J.P."/>
            <person name="Mehta T."/>
            <person name="Montmayeur A."/>
            <person name="Murphy C."/>
            <person name="Neiman D."/>
            <person name="Pearson M."/>
            <person name="Priest M."/>
            <person name="Roberts A."/>
            <person name="Saif S."/>
            <person name="Shea T."/>
            <person name="Shenoy N."/>
            <person name="Sisk P."/>
            <person name="Stolte C."/>
            <person name="Sykes S."/>
            <person name="Yandava C."/>
            <person name="Wortman J."/>
            <person name="Nusbaum C."/>
            <person name="Birren B."/>
        </authorList>
    </citation>
    <scope>NUCLEOTIDE SEQUENCE</scope>
    <source>
        <strain>70-15</strain>
    </source>
</reference>
<dbReference type="OrthoDB" id="6921389at2759"/>
<dbReference type="Pfam" id="PF00348">
    <property type="entry name" value="polyprenyl_synt"/>
    <property type="match status" value="1"/>
</dbReference>
<dbReference type="GO" id="GO:0046165">
    <property type="term" value="P:alcohol biosynthetic process"/>
    <property type="evidence" value="ECO:0007669"/>
    <property type="project" value="UniProtKB-ARBA"/>
</dbReference>
<dbReference type="InParanoid" id="G4NF18"/>
<dbReference type="Gene3D" id="1.10.600.10">
    <property type="entry name" value="Farnesyl Diphosphate Synthase"/>
    <property type="match status" value="1"/>
</dbReference>
<dbReference type="GO" id="GO:0046872">
    <property type="term" value="F:metal ion binding"/>
    <property type="evidence" value="ECO:0007669"/>
    <property type="project" value="UniProtKB-KW"/>
</dbReference>
<organism evidence="5 6">
    <name type="scientific">Pyricularia oryzae (strain 70-15 / ATCC MYA-4617 / FGSC 8958)</name>
    <name type="common">Rice blast fungus</name>
    <name type="synonym">Magnaporthe oryzae</name>
    <dbReference type="NCBI Taxonomy" id="242507"/>
    <lineage>
        <taxon>Eukaryota</taxon>
        <taxon>Fungi</taxon>
        <taxon>Dikarya</taxon>
        <taxon>Ascomycota</taxon>
        <taxon>Pezizomycotina</taxon>
        <taxon>Sordariomycetes</taxon>
        <taxon>Sordariomycetidae</taxon>
        <taxon>Magnaporthales</taxon>
        <taxon>Pyriculariaceae</taxon>
        <taxon>Pyricularia</taxon>
    </lineage>
</organism>
<dbReference type="InterPro" id="IPR000092">
    <property type="entry name" value="Polyprenyl_synt"/>
</dbReference>
<dbReference type="GO" id="GO:0008299">
    <property type="term" value="P:isoprenoid biosynthetic process"/>
    <property type="evidence" value="ECO:0007669"/>
    <property type="project" value="InterPro"/>
</dbReference>
<evidence type="ECO:0000313" key="5">
    <source>
        <dbReference type="EMBL" id="EHA49537.1"/>
    </source>
</evidence>
<dbReference type="EMBL" id="CM001235">
    <property type="protein sequence ID" value="EHA49537.1"/>
    <property type="molecule type" value="Genomic_DNA"/>
</dbReference>
<dbReference type="GO" id="GO:0004659">
    <property type="term" value="F:prenyltransferase activity"/>
    <property type="evidence" value="ECO:0007669"/>
    <property type="project" value="InterPro"/>
</dbReference>
<dbReference type="AlphaFoldDB" id="G4NF18"/>
<dbReference type="PROSITE" id="PS00444">
    <property type="entry name" value="POLYPRENYL_SYNTHASE_2"/>
    <property type="match status" value="1"/>
</dbReference>
<dbReference type="PANTHER" id="PTHR12001:SF72">
    <property type="entry name" value="THIJ_PFPI FAMILY PROTEIN (AFU_ORTHOLOGUE AFUA_3G01210)-RELATED"/>
    <property type="match status" value="1"/>
</dbReference>
<evidence type="ECO:0000256" key="3">
    <source>
        <dbReference type="ARBA" id="ARBA00022842"/>
    </source>
</evidence>
<dbReference type="InterPro" id="IPR008949">
    <property type="entry name" value="Isoprenoid_synthase_dom_sf"/>
</dbReference>
<dbReference type="eggNOG" id="KOG0777">
    <property type="taxonomic scope" value="Eukaryota"/>
</dbReference>
<dbReference type="RefSeq" id="XP_003719121.1">
    <property type="nucleotide sequence ID" value="XM_003719073.1"/>
</dbReference>
<dbReference type="STRING" id="242507.G4NF18"/>
<comment type="similarity">
    <text evidence="4">Belongs to the FPP/GGPP synthase family.</text>
</comment>
<dbReference type="Proteomes" id="UP000009058">
    <property type="component" value="Chromosome 5"/>
</dbReference>
<dbReference type="HOGENOM" id="CLU_014015_6_0_1"/>
<dbReference type="OMA" id="IMAPFRY"/>
<dbReference type="InterPro" id="IPR033749">
    <property type="entry name" value="Polyprenyl_synt_CS"/>
</dbReference>
<keyword evidence="2" id="KW-0479">Metal-binding</keyword>
<dbReference type="SFLD" id="SFLDS00005">
    <property type="entry name" value="Isoprenoid_Synthase_Type_I"/>
    <property type="match status" value="1"/>
</dbReference>
<dbReference type="VEuPathDB" id="FungiDB:MGG_00026"/>
<accession>G4NF18</accession>
<dbReference type="SMR" id="G4NF18"/>
<reference evidence="5 6" key="1">
    <citation type="journal article" date="2005" name="Nature">
        <title>The genome sequence of the rice blast fungus Magnaporthe grisea.</title>
        <authorList>
            <person name="Dean R.A."/>
            <person name="Talbot N.J."/>
            <person name="Ebbole D.J."/>
            <person name="Farman M.L."/>
            <person name="Mitchell T.K."/>
            <person name="Orbach M.J."/>
            <person name="Thon M."/>
            <person name="Kulkarni R."/>
            <person name="Xu J.R."/>
            <person name="Pan H."/>
            <person name="Read N.D."/>
            <person name="Lee Y.H."/>
            <person name="Carbone I."/>
            <person name="Brown D."/>
            <person name="Oh Y.Y."/>
            <person name="Donofrio N."/>
            <person name="Jeong J.S."/>
            <person name="Soanes D.M."/>
            <person name="Djonovic S."/>
            <person name="Kolomiets E."/>
            <person name="Rehmeyer C."/>
            <person name="Li W."/>
            <person name="Harding M."/>
            <person name="Kim S."/>
            <person name="Lebrun M.H."/>
            <person name="Bohnert H."/>
            <person name="Coughlan S."/>
            <person name="Butler J."/>
            <person name="Calvo S."/>
            <person name="Ma L.J."/>
            <person name="Nicol R."/>
            <person name="Purcell S."/>
            <person name="Nusbaum C."/>
            <person name="Galagan J.E."/>
            <person name="Birren B.W."/>
        </authorList>
    </citation>
    <scope>NUCLEOTIDE SEQUENCE [LARGE SCALE GENOMIC DNA]</scope>
    <source>
        <strain evidence="6">70-15 / ATCC MYA-4617 / FGSC 8958</strain>
    </source>
</reference>
<keyword evidence="1 4" id="KW-0808">Transferase</keyword>
<dbReference type="PANTHER" id="PTHR12001">
    <property type="entry name" value="GERANYLGERANYL PYROPHOSPHATE SYNTHASE"/>
    <property type="match status" value="1"/>
</dbReference>
<dbReference type="SUPFAM" id="SSF48576">
    <property type="entry name" value="Terpenoid synthases"/>
    <property type="match status" value="1"/>
</dbReference>
<gene>
    <name evidence="5" type="ORF">MGG_00026</name>
</gene>
<dbReference type="GO" id="GO:0043386">
    <property type="term" value="P:mycotoxin biosynthetic process"/>
    <property type="evidence" value="ECO:0007669"/>
    <property type="project" value="UniProtKB-ARBA"/>
</dbReference>
<dbReference type="GeneID" id="2675154"/>
<evidence type="ECO:0000256" key="2">
    <source>
        <dbReference type="ARBA" id="ARBA00022723"/>
    </source>
</evidence>
<dbReference type="KEGG" id="mgr:MGG_00026"/>
<evidence type="ECO:0000313" key="6">
    <source>
        <dbReference type="Proteomes" id="UP000009058"/>
    </source>
</evidence>
<proteinExistence type="inferred from homology"/>
<keyword evidence="3" id="KW-0460">Magnesium</keyword>
<name>G4NF18_PYRO7</name>
<sequence>MPGSEIIVSTQPSWGTNKASLLLDKEYSFLSGGDPHRAVELRLGDFQNVAGSEALDAGAPPAANNVDKSNLHELRQPNGALHDAKVNDTKEELNRIILNVHLPPAPSEAIEAPFNYISSLKSKGVRNLLIMALNTWISLDHAAIEWVVSLVADIHNTSLMLDDVQDNSPLRRSNPATHTVFGMPQTVNSSVYATVDLIHRASEQGNAQAAQEVVVGMKKLLVGQSLDLLWTFEVSTPTFEEYMQMVDGKTGALFVMIYRIMVAVSPGQTVLPALERFTLLLGRYFQIRDDYANLASPDYSKAKGFCEDLDEGKCSFIMLHALRNAQPASLTILRHLLLQRRSAGCAGLGHKEKMLAILQETGSLKFTSEMLQQLHGSLVKELKDLEQTFGVRNQLLHDVLEALRE</sequence>
<keyword evidence="6" id="KW-1185">Reference proteome</keyword>
<protein>
    <submittedName>
        <fullName evidence="5">Geranylgeranyl pyrophosphate synthetase</fullName>
    </submittedName>
</protein>
<evidence type="ECO:0000256" key="1">
    <source>
        <dbReference type="ARBA" id="ARBA00022679"/>
    </source>
</evidence>
<evidence type="ECO:0000256" key="4">
    <source>
        <dbReference type="RuleBase" id="RU004466"/>
    </source>
</evidence>